<keyword evidence="10" id="KW-0812">Transmembrane</keyword>
<keyword evidence="10" id="KW-0472">Membrane</keyword>
<accession>A0A0D3AQQ7</accession>
<evidence type="ECO:0000256" key="2">
    <source>
        <dbReference type="ARBA" id="ARBA00010617"/>
    </source>
</evidence>
<dbReference type="GO" id="GO:0016705">
    <property type="term" value="F:oxidoreductase activity, acting on paired donors, with incorporation or reduction of molecular oxygen"/>
    <property type="evidence" value="ECO:0007669"/>
    <property type="project" value="InterPro"/>
</dbReference>
<dbReference type="InterPro" id="IPR017972">
    <property type="entry name" value="Cyt_P450_CS"/>
</dbReference>
<dbReference type="InterPro" id="IPR002401">
    <property type="entry name" value="Cyt_P450_E_grp-I"/>
</dbReference>
<dbReference type="GO" id="GO:0006629">
    <property type="term" value="P:lipid metabolic process"/>
    <property type="evidence" value="ECO:0007669"/>
    <property type="project" value="UniProtKB-ARBA"/>
</dbReference>
<dbReference type="CDD" id="cd11064">
    <property type="entry name" value="CYP86A"/>
    <property type="match status" value="1"/>
</dbReference>
<keyword evidence="5 9" id="KW-0560">Oxidoreductase</keyword>
<dbReference type="InterPro" id="IPR036396">
    <property type="entry name" value="Cyt_P450_sf"/>
</dbReference>
<protein>
    <recommendedName>
        <fullName evidence="13">Cytochrome P450</fullName>
    </recommendedName>
</protein>
<dbReference type="PRINTS" id="PR00385">
    <property type="entry name" value="P450"/>
</dbReference>
<dbReference type="eggNOG" id="KOG0157">
    <property type="taxonomic scope" value="Eukaryota"/>
</dbReference>
<dbReference type="STRING" id="109376.A0A0D3AQQ7"/>
<keyword evidence="4 8" id="KW-0479">Metal-binding</keyword>
<comment type="similarity">
    <text evidence="2 9">Belongs to the cytochrome P450 family.</text>
</comment>
<dbReference type="GO" id="GO:0004497">
    <property type="term" value="F:monooxygenase activity"/>
    <property type="evidence" value="ECO:0007669"/>
    <property type="project" value="UniProtKB-KW"/>
</dbReference>
<keyword evidence="10" id="KW-1133">Transmembrane helix</keyword>
<evidence type="ECO:0000256" key="4">
    <source>
        <dbReference type="ARBA" id="ARBA00022723"/>
    </source>
</evidence>
<evidence type="ECO:0000256" key="9">
    <source>
        <dbReference type="RuleBase" id="RU000461"/>
    </source>
</evidence>
<evidence type="ECO:0000313" key="12">
    <source>
        <dbReference type="Proteomes" id="UP000032141"/>
    </source>
</evidence>
<keyword evidence="3 8" id="KW-0349">Heme</keyword>
<keyword evidence="6 8" id="KW-0408">Iron</keyword>
<dbReference type="HOGENOM" id="CLU_001570_27_2_1"/>
<dbReference type="PANTHER" id="PTHR24296">
    <property type="entry name" value="CYTOCHROME P450"/>
    <property type="match status" value="1"/>
</dbReference>
<feature type="transmembrane region" description="Helical" evidence="10">
    <location>
        <begin position="6"/>
        <end position="23"/>
    </location>
</feature>
<dbReference type="AlphaFoldDB" id="A0A0D3AQQ7"/>
<dbReference type="Gramene" id="Bo2g083910.1">
    <property type="protein sequence ID" value="Bo2g083910.1"/>
    <property type="gene ID" value="Bo2g083910"/>
</dbReference>
<name>A0A0D3AQQ7_BRAOL</name>
<dbReference type="Proteomes" id="UP000032141">
    <property type="component" value="Chromosome C2"/>
</dbReference>
<evidence type="ECO:0000256" key="3">
    <source>
        <dbReference type="ARBA" id="ARBA00022617"/>
    </source>
</evidence>
<dbReference type="OMA" id="ATNIMFF"/>
<dbReference type="PRINTS" id="PR00463">
    <property type="entry name" value="EP450I"/>
</dbReference>
<keyword evidence="12" id="KW-1185">Reference proteome</keyword>
<sequence>MASIGLSEVLFCFCFLILYYFLIKKPLGFKKAFHSNPRNWPVLGMLPGALVILHRLYDCSVEVLENANLTFQFIGPWLSGMDILITVDPENINYILSSNFSNYIKGPEYQEVFEAYGDGIVNSGGSAKSSPGKRREDQKIEKLLTGSVQRHEEIGVRDGDEGNVDGGLVEGLSQISSKRLNPNNSDLELWRNLRKASQVIFGDQGFQNFTTSTTRSKLKDGLVPLFNHFAKEEMVVDLQDVFQRFMFDTTFISLTGFDMKSLSLEMPEVGFANALDDVGDAIMYRHITPRFLWKLQKWIGVGREKKMTEVNATFDRVCATYVSAKRDEIKKKGKSGEDLLTLFMKLDTTKFELLNPSDDKFLKDFTVGFMAAGRDSTASGLTWFFWNMSENPKVLTRILQEIKTNLPTTTGSNQDTSYLNKLVYLHCALSESLRLFPPIPFERKSPIKPDVLPSGHKVKSATNIMFFIYAMGRMKTVWGEDAMEFKPERWISDTGGFKHQPSYKFLSFNAGPRTCLGKNLAINLMKAVIVEILQNYEIKVINGKKIEPKPGLVLYMKHGLKVTITKKCSSLE</sequence>
<evidence type="ECO:0008006" key="13">
    <source>
        <dbReference type="Google" id="ProtNLM"/>
    </source>
</evidence>
<proteinExistence type="inferred from homology"/>
<dbReference type="EnsemblPlants" id="Bo2g083910.1">
    <property type="protein sequence ID" value="Bo2g083910.1"/>
    <property type="gene ID" value="Bo2g083910"/>
</dbReference>
<dbReference type="GO" id="GO:0005506">
    <property type="term" value="F:iron ion binding"/>
    <property type="evidence" value="ECO:0007669"/>
    <property type="project" value="InterPro"/>
</dbReference>
<dbReference type="Pfam" id="PF00067">
    <property type="entry name" value="p450"/>
    <property type="match status" value="1"/>
</dbReference>
<organism evidence="11 12">
    <name type="scientific">Brassica oleracea var. oleracea</name>
    <dbReference type="NCBI Taxonomy" id="109376"/>
    <lineage>
        <taxon>Eukaryota</taxon>
        <taxon>Viridiplantae</taxon>
        <taxon>Streptophyta</taxon>
        <taxon>Embryophyta</taxon>
        <taxon>Tracheophyta</taxon>
        <taxon>Spermatophyta</taxon>
        <taxon>Magnoliopsida</taxon>
        <taxon>eudicotyledons</taxon>
        <taxon>Gunneridae</taxon>
        <taxon>Pentapetalae</taxon>
        <taxon>rosids</taxon>
        <taxon>malvids</taxon>
        <taxon>Brassicales</taxon>
        <taxon>Brassicaceae</taxon>
        <taxon>Brassiceae</taxon>
        <taxon>Brassica</taxon>
    </lineage>
</organism>
<feature type="binding site" description="axial binding residue" evidence="8">
    <location>
        <position position="515"/>
    </location>
    <ligand>
        <name>heme</name>
        <dbReference type="ChEBI" id="CHEBI:30413"/>
    </ligand>
    <ligandPart>
        <name>Fe</name>
        <dbReference type="ChEBI" id="CHEBI:18248"/>
    </ligandPart>
</feature>
<dbReference type="PROSITE" id="PS00086">
    <property type="entry name" value="CYTOCHROME_P450"/>
    <property type="match status" value="1"/>
</dbReference>
<evidence type="ECO:0000256" key="6">
    <source>
        <dbReference type="ARBA" id="ARBA00023004"/>
    </source>
</evidence>
<evidence type="ECO:0000256" key="8">
    <source>
        <dbReference type="PIRSR" id="PIRSR602401-1"/>
    </source>
</evidence>
<dbReference type="SUPFAM" id="SSF48264">
    <property type="entry name" value="Cytochrome P450"/>
    <property type="match status" value="2"/>
</dbReference>
<dbReference type="Gene3D" id="1.10.630.10">
    <property type="entry name" value="Cytochrome P450"/>
    <property type="match status" value="1"/>
</dbReference>
<evidence type="ECO:0000256" key="7">
    <source>
        <dbReference type="ARBA" id="ARBA00023033"/>
    </source>
</evidence>
<reference evidence="11" key="2">
    <citation type="submission" date="2015-03" db="UniProtKB">
        <authorList>
            <consortium name="EnsemblPlants"/>
        </authorList>
    </citation>
    <scope>IDENTIFICATION</scope>
</reference>
<evidence type="ECO:0000256" key="5">
    <source>
        <dbReference type="ARBA" id="ARBA00023002"/>
    </source>
</evidence>
<reference evidence="11 12" key="1">
    <citation type="journal article" date="2014" name="Genome Biol.">
        <title>Transcriptome and methylome profiling reveals relics of genome dominance in the mesopolyploid Brassica oleracea.</title>
        <authorList>
            <person name="Parkin I.A."/>
            <person name="Koh C."/>
            <person name="Tang H."/>
            <person name="Robinson S.J."/>
            <person name="Kagale S."/>
            <person name="Clarke W.E."/>
            <person name="Town C.D."/>
            <person name="Nixon J."/>
            <person name="Krishnakumar V."/>
            <person name="Bidwell S.L."/>
            <person name="Denoeud F."/>
            <person name="Belcram H."/>
            <person name="Links M.G."/>
            <person name="Just J."/>
            <person name="Clarke C."/>
            <person name="Bender T."/>
            <person name="Huebert T."/>
            <person name="Mason A.S."/>
            <person name="Pires J.C."/>
            <person name="Barker G."/>
            <person name="Moore J."/>
            <person name="Walley P.G."/>
            <person name="Manoli S."/>
            <person name="Batley J."/>
            <person name="Edwards D."/>
            <person name="Nelson M.N."/>
            <person name="Wang X."/>
            <person name="Paterson A.H."/>
            <person name="King G."/>
            <person name="Bancroft I."/>
            <person name="Chalhoub B."/>
            <person name="Sharpe A.G."/>
        </authorList>
    </citation>
    <scope>NUCLEOTIDE SEQUENCE</scope>
    <source>
        <strain evidence="11 12">cv. TO1000</strain>
    </source>
</reference>
<dbReference type="GO" id="GO:0020037">
    <property type="term" value="F:heme binding"/>
    <property type="evidence" value="ECO:0007669"/>
    <property type="project" value="InterPro"/>
</dbReference>
<comment type="cofactor">
    <cofactor evidence="1 8">
        <name>heme</name>
        <dbReference type="ChEBI" id="CHEBI:30413"/>
    </cofactor>
</comment>
<evidence type="ECO:0000256" key="1">
    <source>
        <dbReference type="ARBA" id="ARBA00001971"/>
    </source>
</evidence>
<evidence type="ECO:0000313" key="11">
    <source>
        <dbReference type="EnsemblPlants" id="Bo2g083910.1"/>
    </source>
</evidence>
<keyword evidence="7 9" id="KW-0503">Monooxygenase</keyword>
<dbReference type="InterPro" id="IPR001128">
    <property type="entry name" value="Cyt_P450"/>
</dbReference>
<evidence type="ECO:0000256" key="10">
    <source>
        <dbReference type="SAM" id="Phobius"/>
    </source>
</evidence>